<organism evidence="2">
    <name type="scientific">Pyricularia oryzae (strain Y34)</name>
    <name type="common">Rice blast fungus</name>
    <name type="synonym">Magnaporthe oryzae</name>
    <dbReference type="NCBI Taxonomy" id="1143189"/>
    <lineage>
        <taxon>Eukaryota</taxon>
        <taxon>Fungi</taxon>
        <taxon>Dikarya</taxon>
        <taxon>Ascomycota</taxon>
        <taxon>Pezizomycotina</taxon>
        <taxon>Sordariomycetes</taxon>
        <taxon>Sordariomycetidae</taxon>
        <taxon>Magnaporthales</taxon>
        <taxon>Pyriculariaceae</taxon>
        <taxon>Pyricularia</taxon>
    </lineage>
</organism>
<evidence type="ECO:0000256" key="1">
    <source>
        <dbReference type="SAM" id="MobiDB-lite"/>
    </source>
</evidence>
<dbReference type="Proteomes" id="UP000011086">
    <property type="component" value="Unassembled WGS sequence"/>
</dbReference>
<feature type="region of interest" description="Disordered" evidence="1">
    <location>
        <begin position="1"/>
        <end position="39"/>
    </location>
</feature>
<dbReference type="EMBL" id="JH793436">
    <property type="protein sequence ID" value="ELQ41580.1"/>
    <property type="molecule type" value="Genomic_DNA"/>
</dbReference>
<proteinExistence type="predicted"/>
<feature type="compositionally biased region" description="Basic and acidic residues" evidence="1">
    <location>
        <begin position="10"/>
        <end position="19"/>
    </location>
</feature>
<name>A0AA97P431_PYRO3</name>
<gene>
    <name evidence="2" type="ORF">OOU_Y34scaffold00267g17</name>
</gene>
<protein>
    <submittedName>
        <fullName evidence="2">Uncharacterized protein</fullName>
    </submittedName>
</protein>
<reference evidence="2" key="1">
    <citation type="journal article" date="2012" name="PLoS Genet.">
        <title>Comparative analysis of the genomes of two field isolates of the rice blast fungus Magnaporthe oryzae.</title>
        <authorList>
            <person name="Xue M."/>
            <person name="Yang J."/>
            <person name="Li Z."/>
            <person name="Hu S."/>
            <person name="Yao N."/>
            <person name="Dean R.A."/>
            <person name="Zhao W."/>
            <person name="Shen M."/>
            <person name="Zhang H."/>
            <person name="Li C."/>
            <person name="Liu L."/>
            <person name="Cao L."/>
            <person name="Xu X."/>
            <person name="Xing Y."/>
            <person name="Hsiang T."/>
            <person name="Zhang Z."/>
            <person name="Xu J.R."/>
            <person name="Peng Y.L."/>
        </authorList>
    </citation>
    <scope>NUCLEOTIDE SEQUENCE</scope>
    <source>
        <strain evidence="2">Y34</strain>
    </source>
</reference>
<evidence type="ECO:0000313" key="2">
    <source>
        <dbReference type="EMBL" id="ELQ41580.1"/>
    </source>
</evidence>
<sequence length="39" mass="4519">MRLMQQSAKTRLDLDERRPATLWSADIGTNGERDRLSDD</sequence>
<accession>A0AA97P431</accession>
<dbReference type="AlphaFoldDB" id="A0AA97P431"/>